<dbReference type="PANTHER" id="PTHR35004:SF6">
    <property type="entry name" value="TRANSPOSASE"/>
    <property type="match status" value="1"/>
</dbReference>
<dbReference type="Gene3D" id="3.30.420.10">
    <property type="entry name" value="Ribonuclease H-like superfamily/Ribonuclease H"/>
    <property type="match status" value="1"/>
</dbReference>
<protein>
    <recommendedName>
        <fullName evidence="1">Integrase catalytic domain-containing protein</fullName>
    </recommendedName>
</protein>
<dbReference type="SUPFAM" id="SSF53098">
    <property type="entry name" value="Ribonuclease H-like"/>
    <property type="match status" value="1"/>
</dbReference>
<dbReference type="PROSITE" id="PS50994">
    <property type="entry name" value="INTEGRASE"/>
    <property type="match status" value="1"/>
</dbReference>
<evidence type="ECO:0000313" key="3">
    <source>
        <dbReference type="Proteomes" id="UP000192276"/>
    </source>
</evidence>
<dbReference type="OrthoDB" id="3193769at2"/>
<dbReference type="NCBIfam" id="NF033546">
    <property type="entry name" value="transpos_IS21"/>
    <property type="match status" value="1"/>
</dbReference>
<comment type="caution">
    <text evidence="2">The sequence shown here is derived from an EMBL/GenBank/DDBJ whole genome shotgun (WGS) entry which is preliminary data.</text>
</comment>
<name>A0A1V9GBC9_9BACT</name>
<reference evidence="3" key="1">
    <citation type="submission" date="2016-04" db="EMBL/GenBank/DDBJ databases">
        <authorList>
            <person name="Chen L."/>
            <person name="Zhuang W."/>
            <person name="Wang G."/>
        </authorList>
    </citation>
    <scope>NUCLEOTIDE SEQUENCE [LARGE SCALE GENOMIC DNA]</scope>
    <source>
        <strain evidence="3">208</strain>
    </source>
</reference>
<evidence type="ECO:0000313" key="2">
    <source>
        <dbReference type="EMBL" id="OQP67862.1"/>
    </source>
</evidence>
<dbReference type="InterPro" id="IPR012337">
    <property type="entry name" value="RNaseH-like_sf"/>
</dbReference>
<dbReference type="RefSeq" id="WP_081159522.1">
    <property type="nucleotide sequence ID" value="NZ_LWBP01000002.1"/>
</dbReference>
<sequence length="518" mass="60831">MDKTINDWIMYYEIQRLLREGCSQNAVAKAINMDPRTVKRYARMSEADFTAELEKRSIRPRLLNLYEGFIKDKLTQSPAASAAQVHDWLKEHHPDFPLVAPRTVYNFVMNVRQKYGIAKEETTRQYFAVEELPYGFQGQADFGQYIMRHAEKKRKKVYFFAMMLSRSRMKFLRFSETPFTTVSAIDAHEEAFEFFKGIPEEVVYDQDRLFLIDERLGDLLMTQDFKTYVFEQDFQVHFCRKSDPESKGKVENVIKYVKQNFLYGRVYYDIDTLQVQALQWLQRTGNGMPHTTTRKIPLQEWMIEQTHLRSWCTVKLLPSYLARFVRKDNTFSYNGNFYSVPKGTYKKKDSIVFVYLKDEELHIHNNDMQRSFLCKHTIIERKGLKIINADHKRDKSQKINDLIASTAALFSDPQLATHYFELIRQDKKRYLRDQVQAIRDLVQGRNKALVAEVLQKCVAERFLSAGMFKELLSLFEAENRHADGGEAKIILLDPDNTLKAQIQPDKSDLDAYEQAFSS</sequence>
<dbReference type="InterPro" id="IPR036397">
    <property type="entry name" value="RNaseH_sf"/>
</dbReference>
<dbReference type="Proteomes" id="UP000192276">
    <property type="component" value="Unassembled WGS sequence"/>
</dbReference>
<proteinExistence type="predicted"/>
<evidence type="ECO:0000259" key="1">
    <source>
        <dbReference type="PROSITE" id="PS50994"/>
    </source>
</evidence>
<dbReference type="AlphaFoldDB" id="A0A1V9GBC9"/>
<organism evidence="2 3">
    <name type="scientific">Niastella populi</name>
    <dbReference type="NCBI Taxonomy" id="550983"/>
    <lineage>
        <taxon>Bacteria</taxon>
        <taxon>Pseudomonadati</taxon>
        <taxon>Bacteroidota</taxon>
        <taxon>Chitinophagia</taxon>
        <taxon>Chitinophagales</taxon>
        <taxon>Chitinophagaceae</taxon>
        <taxon>Niastella</taxon>
    </lineage>
</organism>
<dbReference type="InterPro" id="IPR001584">
    <property type="entry name" value="Integrase_cat-core"/>
</dbReference>
<accession>A0A1V9GBC9</accession>
<gene>
    <name evidence="2" type="ORF">A4R26_10170</name>
</gene>
<dbReference type="GO" id="GO:0015074">
    <property type="term" value="P:DNA integration"/>
    <property type="evidence" value="ECO:0007669"/>
    <property type="project" value="InterPro"/>
</dbReference>
<dbReference type="STRING" id="550983.A4R26_10170"/>
<dbReference type="EMBL" id="LWBP01000002">
    <property type="protein sequence ID" value="OQP67862.1"/>
    <property type="molecule type" value="Genomic_DNA"/>
</dbReference>
<keyword evidence="3" id="KW-1185">Reference proteome</keyword>
<dbReference type="GO" id="GO:0003676">
    <property type="term" value="F:nucleic acid binding"/>
    <property type="evidence" value="ECO:0007669"/>
    <property type="project" value="InterPro"/>
</dbReference>
<dbReference type="PANTHER" id="PTHR35004">
    <property type="entry name" value="TRANSPOSASE RV3428C-RELATED"/>
    <property type="match status" value="1"/>
</dbReference>
<feature type="domain" description="Integrase catalytic" evidence="1">
    <location>
        <begin position="129"/>
        <end position="305"/>
    </location>
</feature>